<dbReference type="KEGG" id="sman:C12CBH8_17110"/>
<evidence type="ECO:0000259" key="3">
    <source>
        <dbReference type="Pfam" id="PF26018"/>
    </source>
</evidence>
<evidence type="ECO:0008006" key="6">
    <source>
        <dbReference type="Google" id="ProtNLM"/>
    </source>
</evidence>
<dbReference type="InterPro" id="IPR058728">
    <property type="entry name" value="HH_RND-rel"/>
</dbReference>
<dbReference type="InterPro" id="IPR058709">
    <property type="entry name" value="BSH_RND-rel"/>
</dbReference>
<protein>
    <recommendedName>
        <fullName evidence="6">HlyD family secretion protein</fullName>
    </recommendedName>
</protein>
<dbReference type="AlphaFoldDB" id="A0A7I8D5Q3"/>
<keyword evidence="1" id="KW-1133">Transmembrane helix</keyword>
<feature type="transmembrane region" description="Helical" evidence="1">
    <location>
        <begin position="7"/>
        <end position="27"/>
    </location>
</feature>
<accession>A0A7I8D5Q3</accession>
<keyword evidence="5" id="KW-1185">Reference proteome</keyword>
<evidence type="ECO:0000313" key="5">
    <source>
        <dbReference type="Proteomes" id="UP000593890"/>
    </source>
</evidence>
<feature type="domain" description="RND related alpha-helical hairpin" evidence="2">
    <location>
        <begin position="94"/>
        <end position="191"/>
    </location>
</feature>
<evidence type="ECO:0000259" key="2">
    <source>
        <dbReference type="Pfam" id="PF26012"/>
    </source>
</evidence>
<reference evidence="5" key="1">
    <citation type="submission" date="2020-07" db="EMBL/GenBank/DDBJ databases">
        <title>Complete genome sequencing of Clostridia bacterium strain 12CBH8.</title>
        <authorList>
            <person name="Sakamoto M."/>
            <person name="Murakami T."/>
            <person name="Mori H."/>
        </authorList>
    </citation>
    <scope>NUCLEOTIDE SEQUENCE [LARGE SCALE GENOMIC DNA]</scope>
    <source>
        <strain evidence="5">12CBH8</strain>
    </source>
</reference>
<dbReference type="Pfam" id="PF26018">
    <property type="entry name" value="BSH_RND_rel"/>
    <property type="match status" value="1"/>
</dbReference>
<evidence type="ECO:0000313" key="4">
    <source>
        <dbReference type="EMBL" id="BCI61072.1"/>
    </source>
</evidence>
<keyword evidence="1" id="KW-0472">Membrane</keyword>
<dbReference type="EMBL" id="AP023321">
    <property type="protein sequence ID" value="BCI61072.1"/>
    <property type="molecule type" value="Genomic_DNA"/>
</dbReference>
<sequence>MSKVAVRVGVGLAVVLLIAYVVVQVMLSGNNQVATETAYVTEAYDELNVEGMMIRREQILTSEEEGVKSYALADGEKVGYEGTVAYICQDEETAKAHQTIRGLDEEIEMLKEVESANLGGAVSVDSLDKQLSDKLFQLLDVTASRQFSKLEQSKNGLLDLYNRRQLVTGKVENFDARIQQLTQERDALQQKFPEPVSTITAPASGYFYSNIDGYEYAADCDDLENITKSQVEELLQKPASTEGANAVGKLALEHKWYYVFTLPADSGITIKAGNQVQLQVPELSPEEIDMTVMAVNAEKDGSCAVVLQSDTLSEVLNSLRKQTVTIRFKSYSGIRVSNKAIHFEEDQMGVYIVEGAVAHFAPIEKVYSNDEYMLCKTDTELKDALQAYDQVIVEGKDLYDGKVVTR</sequence>
<gene>
    <name evidence="4" type="ORF">C12CBH8_17110</name>
</gene>
<feature type="domain" description="RND related barrel-sandwich hybrid" evidence="3">
    <location>
        <begin position="57"/>
        <end position="242"/>
    </location>
</feature>
<name>A0A7I8D5Q3_9FIRM</name>
<evidence type="ECO:0000256" key="1">
    <source>
        <dbReference type="SAM" id="Phobius"/>
    </source>
</evidence>
<dbReference type="Proteomes" id="UP000593890">
    <property type="component" value="Chromosome"/>
</dbReference>
<keyword evidence="1" id="KW-0812">Transmembrane</keyword>
<dbReference type="Pfam" id="PF26012">
    <property type="entry name" value="HH_RND_rel"/>
    <property type="match status" value="1"/>
</dbReference>
<proteinExistence type="predicted"/>
<organism evidence="4 5">
    <name type="scientific">Solibaculum mannosilyticum</name>
    <dbReference type="NCBI Taxonomy" id="2780922"/>
    <lineage>
        <taxon>Bacteria</taxon>
        <taxon>Bacillati</taxon>
        <taxon>Bacillota</taxon>
        <taxon>Clostridia</taxon>
        <taxon>Eubacteriales</taxon>
        <taxon>Oscillospiraceae</taxon>
        <taxon>Solibaculum</taxon>
    </lineage>
</organism>